<evidence type="ECO:0000256" key="4">
    <source>
        <dbReference type="ARBA" id="ARBA00022792"/>
    </source>
</evidence>
<keyword evidence="7" id="KW-0496">Mitochondrion</keyword>
<dbReference type="SUPFAM" id="SSF63411">
    <property type="entry name" value="LuxS/MPP-like metallohydrolase"/>
    <property type="match status" value="2"/>
</dbReference>
<evidence type="ECO:0000256" key="7">
    <source>
        <dbReference type="ARBA" id="ARBA00023128"/>
    </source>
</evidence>
<keyword evidence="4" id="KW-0999">Mitochondrion inner membrane</keyword>
<evidence type="ECO:0000313" key="14">
    <source>
        <dbReference type="Proteomes" id="UP001479436"/>
    </source>
</evidence>
<name>A0ABR2WQZ9_9FUNG</name>
<dbReference type="PANTHER" id="PTHR11851">
    <property type="entry name" value="METALLOPROTEASE"/>
    <property type="match status" value="1"/>
</dbReference>
<dbReference type="Pfam" id="PF00675">
    <property type="entry name" value="Peptidase_M16"/>
    <property type="match status" value="1"/>
</dbReference>
<keyword evidence="3" id="KW-0679">Respiratory chain</keyword>
<reference evidence="13 14" key="1">
    <citation type="submission" date="2023-04" db="EMBL/GenBank/DDBJ databases">
        <title>Genome of Basidiobolus ranarum AG-B5.</title>
        <authorList>
            <person name="Stajich J.E."/>
            <person name="Carter-House D."/>
            <person name="Gryganskyi A."/>
        </authorList>
    </citation>
    <scope>NUCLEOTIDE SEQUENCE [LARGE SCALE GENOMIC DNA]</scope>
    <source>
        <strain evidence="13 14">AG-B5</strain>
    </source>
</reference>
<dbReference type="InterPro" id="IPR011765">
    <property type="entry name" value="Pept_M16_N"/>
</dbReference>
<organism evidence="13 14">
    <name type="scientific">Basidiobolus ranarum</name>
    <dbReference type="NCBI Taxonomy" id="34480"/>
    <lineage>
        <taxon>Eukaryota</taxon>
        <taxon>Fungi</taxon>
        <taxon>Fungi incertae sedis</taxon>
        <taxon>Zoopagomycota</taxon>
        <taxon>Entomophthoromycotina</taxon>
        <taxon>Basidiobolomycetes</taxon>
        <taxon>Basidiobolales</taxon>
        <taxon>Basidiobolaceae</taxon>
        <taxon>Basidiobolus</taxon>
    </lineage>
</organism>
<evidence type="ECO:0000256" key="10">
    <source>
        <dbReference type="ARBA" id="ARBA00040751"/>
    </source>
</evidence>
<keyword evidence="14" id="KW-1185">Reference proteome</keyword>
<protein>
    <recommendedName>
        <fullName evidence="10">Cytochrome b-c1 complex subunit 2, mitochondrial</fullName>
    </recommendedName>
</protein>
<accession>A0ABR2WQZ9</accession>
<gene>
    <name evidence="13" type="primary">QCR2_1</name>
    <name evidence="13" type="ORF">K7432_008963</name>
</gene>
<evidence type="ECO:0000256" key="6">
    <source>
        <dbReference type="ARBA" id="ARBA00022982"/>
    </source>
</evidence>
<evidence type="ECO:0000256" key="2">
    <source>
        <dbReference type="ARBA" id="ARBA00022448"/>
    </source>
</evidence>
<keyword evidence="8" id="KW-0472">Membrane</keyword>
<comment type="similarity">
    <text evidence="9">Belongs to the peptidase M16 family. UQCRC2/QCR2 subfamily.</text>
</comment>
<evidence type="ECO:0000256" key="3">
    <source>
        <dbReference type="ARBA" id="ARBA00022660"/>
    </source>
</evidence>
<feature type="domain" description="Peptidase M16 N-terminal" evidence="11">
    <location>
        <begin position="36"/>
        <end position="178"/>
    </location>
</feature>
<dbReference type="EMBL" id="JASJQH010000527">
    <property type="protein sequence ID" value="KAK9763942.1"/>
    <property type="molecule type" value="Genomic_DNA"/>
</dbReference>
<evidence type="ECO:0000256" key="1">
    <source>
        <dbReference type="ARBA" id="ARBA00004443"/>
    </source>
</evidence>
<dbReference type="PANTHER" id="PTHR11851:SF209">
    <property type="entry name" value="CYTOCHROME B-C1 COMPLEX SUBUNIT 2, MITOCHONDRIAL"/>
    <property type="match status" value="1"/>
</dbReference>
<comment type="subcellular location">
    <subcellularLocation>
        <location evidence="1">Mitochondrion inner membrane</location>
        <topology evidence="1">Peripheral membrane protein</topology>
        <orientation evidence="1">Matrix side</orientation>
    </subcellularLocation>
</comment>
<evidence type="ECO:0000313" key="13">
    <source>
        <dbReference type="EMBL" id="KAK9763942.1"/>
    </source>
</evidence>
<proteinExistence type="inferred from homology"/>
<sequence length="437" mass="46988">MLRTTLLKKATSVTAPLIQRASYTVATSVASNGVRVAASEESSPVSSLSVVVGAGSRFENPHNFGVSHVLKSFAFKNTRERSAFRITREAELQGAQLSVSQGRESLVYSAEFLSQDLPYFVQLLSDVISQTNFAKYEYLDVKKFVQEQTKQSLSNPEIKVFEALHSVAFRNGLGNSLYSKAGSKATYEDLMEFVNQSYVGSNISVVGTGVEKEQLDGLVQQHFGKLDQGVKAKSASSKYYGGESRLESCGEHGALALAFEGAPLSSSEYLRLQVLRYVIGAEKTTKWGSGITSTSAAASKVPGASVSTFNTGYSDAGLFGVYVNAPSEQVQAITQVAIDQITKAAAGVSDEELKRAIANAKFETAQLVDTRLGRGQIVGEQQLYGKEASQIFDVLAKLNEVSAKEVSEVAKKALASKPTLVTLGNSHTLPYVDSFKF</sequence>
<evidence type="ECO:0000256" key="5">
    <source>
        <dbReference type="ARBA" id="ARBA00022946"/>
    </source>
</evidence>
<dbReference type="InterPro" id="IPR007863">
    <property type="entry name" value="Peptidase_M16_C"/>
</dbReference>
<keyword evidence="2" id="KW-0813">Transport</keyword>
<evidence type="ECO:0000256" key="9">
    <source>
        <dbReference type="ARBA" id="ARBA00038146"/>
    </source>
</evidence>
<comment type="caution">
    <text evidence="13">The sequence shown here is derived from an EMBL/GenBank/DDBJ whole genome shotgun (WGS) entry which is preliminary data.</text>
</comment>
<dbReference type="InterPro" id="IPR011249">
    <property type="entry name" value="Metalloenz_LuxS/M16"/>
</dbReference>
<keyword evidence="5" id="KW-0809">Transit peptide</keyword>
<feature type="domain" description="Peptidase M16 C-terminal" evidence="12">
    <location>
        <begin position="185"/>
        <end position="358"/>
    </location>
</feature>
<evidence type="ECO:0000259" key="12">
    <source>
        <dbReference type="Pfam" id="PF05193"/>
    </source>
</evidence>
<dbReference type="InterPro" id="IPR050361">
    <property type="entry name" value="MPP/UQCRC_Complex"/>
</dbReference>
<evidence type="ECO:0000259" key="11">
    <source>
        <dbReference type="Pfam" id="PF00675"/>
    </source>
</evidence>
<dbReference type="Proteomes" id="UP001479436">
    <property type="component" value="Unassembled WGS sequence"/>
</dbReference>
<dbReference type="Pfam" id="PF05193">
    <property type="entry name" value="Peptidase_M16_C"/>
    <property type="match status" value="1"/>
</dbReference>
<keyword evidence="6" id="KW-0249">Electron transport</keyword>
<evidence type="ECO:0000256" key="8">
    <source>
        <dbReference type="ARBA" id="ARBA00023136"/>
    </source>
</evidence>
<dbReference type="Gene3D" id="3.30.830.10">
    <property type="entry name" value="Metalloenzyme, LuxS/M16 peptidase-like"/>
    <property type="match status" value="2"/>
</dbReference>